<sequence length="252" mass="27680">MDVITINHLVKVYNGYKGVKGITAIDEMSLTVEKGDFVGIMGPSGSGKTTLLNILSGVDKATSGEVIIDGQDITKLSKDQMALFRRERIGYIFQDFNLLDSLTLKENIALPLILDKKSPKEIEDKLTPLMQFLGIDDLKDKYPFHISGGQKQRVAAARAIANEPAVIFADEPTGNLDSKSANNLMSTMSSLNDKLNSTILMVSHDPFAASFCKRIVFIKDGNVEMEMRSSGDRKLFFDKILEAQSVIGGERA</sequence>
<organism evidence="6 7">
    <name type="scientific">Paenibacillus segetis</name>
    <dbReference type="NCBI Taxonomy" id="1325360"/>
    <lineage>
        <taxon>Bacteria</taxon>
        <taxon>Bacillati</taxon>
        <taxon>Bacillota</taxon>
        <taxon>Bacilli</taxon>
        <taxon>Bacillales</taxon>
        <taxon>Paenibacillaceae</taxon>
        <taxon>Paenibacillus</taxon>
    </lineage>
</organism>
<dbReference type="EMBL" id="BMFT01000001">
    <property type="protein sequence ID" value="GGH23593.1"/>
    <property type="molecule type" value="Genomic_DNA"/>
</dbReference>
<name>A0ABQ1YGL0_9BACL</name>
<evidence type="ECO:0000256" key="4">
    <source>
        <dbReference type="ARBA" id="ARBA00022840"/>
    </source>
</evidence>
<dbReference type="PROSITE" id="PS50893">
    <property type="entry name" value="ABC_TRANSPORTER_2"/>
    <property type="match status" value="1"/>
</dbReference>
<keyword evidence="2" id="KW-0813">Transport</keyword>
<keyword evidence="4 6" id="KW-0067">ATP-binding</keyword>
<evidence type="ECO:0000313" key="6">
    <source>
        <dbReference type="EMBL" id="GGH23593.1"/>
    </source>
</evidence>
<proteinExistence type="inferred from homology"/>
<keyword evidence="3" id="KW-0547">Nucleotide-binding</keyword>
<evidence type="ECO:0000256" key="1">
    <source>
        <dbReference type="ARBA" id="ARBA00005417"/>
    </source>
</evidence>
<dbReference type="InterPro" id="IPR003593">
    <property type="entry name" value="AAA+_ATPase"/>
</dbReference>
<accession>A0ABQ1YGL0</accession>
<gene>
    <name evidence="6" type="ORF">GCM10008013_22820</name>
</gene>
<dbReference type="SMART" id="SM00382">
    <property type="entry name" value="AAA"/>
    <property type="match status" value="1"/>
</dbReference>
<dbReference type="Pfam" id="PF00005">
    <property type="entry name" value="ABC_tran"/>
    <property type="match status" value="1"/>
</dbReference>
<dbReference type="Gene3D" id="3.40.50.300">
    <property type="entry name" value="P-loop containing nucleotide triphosphate hydrolases"/>
    <property type="match status" value="1"/>
</dbReference>
<dbReference type="PANTHER" id="PTHR42798">
    <property type="entry name" value="LIPOPROTEIN-RELEASING SYSTEM ATP-BINDING PROTEIN LOLD"/>
    <property type="match status" value="1"/>
</dbReference>
<dbReference type="SUPFAM" id="SSF52540">
    <property type="entry name" value="P-loop containing nucleoside triphosphate hydrolases"/>
    <property type="match status" value="1"/>
</dbReference>
<reference evidence="7" key="1">
    <citation type="journal article" date="2019" name="Int. J. Syst. Evol. Microbiol.">
        <title>The Global Catalogue of Microorganisms (GCM) 10K type strain sequencing project: providing services to taxonomists for standard genome sequencing and annotation.</title>
        <authorList>
            <consortium name="The Broad Institute Genomics Platform"/>
            <consortium name="The Broad Institute Genome Sequencing Center for Infectious Disease"/>
            <person name="Wu L."/>
            <person name="Ma J."/>
        </authorList>
    </citation>
    <scope>NUCLEOTIDE SEQUENCE [LARGE SCALE GENOMIC DNA]</scope>
    <source>
        <strain evidence="7">CGMCC 1.12769</strain>
    </source>
</reference>
<dbReference type="InterPro" id="IPR003439">
    <property type="entry name" value="ABC_transporter-like_ATP-bd"/>
</dbReference>
<evidence type="ECO:0000256" key="3">
    <source>
        <dbReference type="ARBA" id="ARBA00022741"/>
    </source>
</evidence>
<comment type="similarity">
    <text evidence="1">Belongs to the ABC transporter superfamily.</text>
</comment>
<evidence type="ECO:0000313" key="7">
    <source>
        <dbReference type="Proteomes" id="UP000659344"/>
    </source>
</evidence>
<feature type="domain" description="ABC transporter" evidence="5">
    <location>
        <begin position="10"/>
        <end position="245"/>
    </location>
</feature>
<evidence type="ECO:0000256" key="2">
    <source>
        <dbReference type="ARBA" id="ARBA00022448"/>
    </source>
</evidence>
<dbReference type="CDD" id="cd03255">
    <property type="entry name" value="ABC_MJ0796_LolCDE_FtsE"/>
    <property type="match status" value="1"/>
</dbReference>
<dbReference type="InterPro" id="IPR027417">
    <property type="entry name" value="P-loop_NTPase"/>
</dbReference>
<protein>
    <submittedName>
        <fullName evidence="6">Peptide ABC transporter ATP-binding protein</fullName>
    </submittedName>
</protein>
<comment type="caution">
    <text evidence="6">The sequence shown here is derived from an EMBL/GenBank/DDBJ whole genome shotgun (WGS) entry which is preliminary data.</text>
</comment>
<keyword evidence="7" id="KW-1185">Reference proteome</keyword>
<evidence type="ECO:0000259" key="5">
    <source>
        <dbReference type="PROSITE" id="PS50893"/>
    </source>
</evidence>
<dbReference type="GO" id="GO:0005524">
    <property type="term" value="F:ATP binding"/>
    <property type="evidence" value="ECO:0007669"/>
    <property type="project" value="UniProtKB-KW"/>
</dbReference>
<dbReference type="Proteomes" id="UP000659344">
    <property type="component" value="Unassembled WGS sequence"/>
</dbReference>
<dbReference type="InterPro" id="IPR017911">
    <property type="entry name" value="MacB-like_ATP-bd"/>
</dbReference>
<dbReference type="PANTHER" id="PTHR42798:SF7">
    <property type="entry name" value="ALPHA-D-RIBOSE 1-METHYLPHOSPHONATE 5-TRIPHOSPHATE SYNTHASE SUBUNIT PHNL"/>
    <property type="match status" value="1"/>
</dbReference>